<dbReference type="GO" id="GO:0015628">
    <property type="term" value="P:protein secretion by the type II secretion system"/>
    <property type="evidence" value="ECO:0007669"/>
    <property type="project" value="InterPro"/>
</dbReference>
<evidence type="ECO:0000256" key="4">
    <source>
        <dbReference type="ARBA" id="ARBA00022519"/>
    </source>
</evidence>
<evidence type="ECO:0000256" key="3">
    <source>
        <dbReference type="ARBA" id="ARBA00022481"/>
    </source>
</evidence>
<keyword evidence="4" id="KW-0997">Cell inner membrane</keyword>
<sequence length="131" mass="14347">MQATSDKLLRSVAAARQLAILRGQAITLANRDGAWSNGWSIFADTNSNGSQDDDEPTIQAQGELDIQVELYANSPVAKYIRYLPDGRGYLNNGGFQAGTLWVCHQQRQIKAYQLVLSAGGRLRQSSGQCPY</sequence>
<dbReference type="Proteomes" id="UP000030063">
    <property type="component" value="Unassembled WGS sequence"/>
</dbReference>
<accession>A0A0A1YNX8</accession>
<dbReference type="AlphaFoldDB" id="A0A0A1YNX8"/>
<comment type="caution">
    <text evidence="9">The sequence shown here is derived from an EMBL/GenBank/DDBJ whole genome shotgun (WGS) entry which is preliminary data.</text>
</comment>
<proteinExistence type="predicted"/>
<evidence type="ECO:0000256" key="6">
    <source>
        <dbReference type="ARBA" id="ARBA00022989"/>
    </source>
</evidence>
<organism evidence="9 10">
    <name type="scientific">Pseudomonas taeanensis MS-3</name>
    <dbReference type="NCBI Taxonomy" id="1395571"/>
    <lineage>
        <taxon>Bacteria</taxon>
        <taxon>Pseudomonadati</taxon>
        <taxon>Pseudomonadota</taxon>
        <taxon>Gammaproteobacteria</taxon>
        <taxon>Pseudomonadales</taxon>
        <taxon>Pseudomonadaceae</taxon>
        <taxon>Pseudomonas</taxon>
    </lineage>
</organism>
<dbReference type="InterPro" id="IPR022346">
    <property type="entry name" value="T2SS_GspH"/>
</dbReference>
<evidence type="ECO:0000313" key="9">
    <source>
        <dbReference type="EMBL" id="KFX71632.1"/>
    </source>
</evidence>
<dbReference type="EMBL" id="AWSQ01000001">
    <property type="protein sequence ID" value="KFX71632.1"/>
    <property type="molecule type" value="Genomic_DNA"/>
</dbReference>
<comment type="subcellular location">
    <subcellularLocation>
        <location evidence="1">Cell inner membrane</location>
        <topology evidence="1">Single-pass membrane protein</topology>
    </subcellularLocation>
</comment>
<keyword evidence="3" id="KW-0488">Methylation</keyword>
<evidence type="ECO:0000259" key="8">
    <source>
        <dbReference type="Pfam" id="PF12019"/>
    </source>
</evidence>
<dbReference type="GO" id="GO:0005886">
    <property type="term" value="C:plasma membrane"/>
    <property type="evidence" value="ECO:0007669"/>
    <property type="project" value="UniProtKB-SubCell"/>
</dbReference>
<keyword evidence="6" id="KW-1133">Transmembrane helix</keyword>
<dbReference type="Pfam" id="PF12019">
    <property type="entry name" value="GspH"/>
    <property type="match status" value="1"/>
</dbReference>
<keyword evidence="10" id="KW-1185">Reference proteome</keyword>
<keyword evidence="5" id="KW-0812">Transmembrane</keyword>
<feature type="domain" description="General secretion pathway GspH" evidence="8">
    <location>
        <begin position="6"/>
        <end position="120"/>
    </location>
</feature>
<evidence type="ECO:0000256" key="7">
    <source>
        <dbReference type="ARBA" id="ARBA00023136"/>
    </source>
</evidence>
<dbReference type="Gene3D" id="3.55.40.10">
    <property type="entry name" value="minor pseudopilin epsh domain"/>
    <property type="match status" value="1"/>
</dbReference>
<protein>
    <recommendedName>
        <fullName evidence="8">General secretion pathway GspH domain-containing protein</fullName>
    </recommendedName>
</protein>
<evidence type="ECO:0000256" key="1">
    <source>
        <dbReference type="ARBA" id="ARBA00004377"/>
    </source>
</evidence>
<gene>
    <name evidence="9" type="ORF">TMS3_0106825</name>
</gene>
<keyword evidence="7" id="KW-0472">Membrane</keyword>
<dbReference type="STRING" id="1395571.TMS3_0106825"/>
<evidence type="ECO:0000313" key="10">
    <source>
        <dbReference type="Proteomes" id="UP000030063"/>
    </source>
</evidence>
<dbReference type="eggNOG" id="COG4970">
    <property type="taxonomic scope" value="Bacteria"/>
</dbReference>
<evidence type="ECO:0000256" key="5">
    <source>
        <dbReference type="ARBA" id="ARBA00022692"/>
    </source>
</evidence>
<evidence type="ECO:0000256" key="2">
    <source>
        <dbReference type="ARBA" id="ARBA00022475"/>
    </source>
</evidence>
<name>A0A0A1YNX8_9PSED</name>
<keyword evidence="2" id="KW-1003">Cell membrane</keyword>
<dbReference type="GO" id="GO:0015627">
    <property type="term" value="C:type II protein secretion system complex"/>
    <property type="evidence" value="ECO:0007669"/>
    <property type="project" value="InterPro"/>
</dbReference>
<reference evidence="9 10" key="1">
    <citation type="journal article" date="2014" name="Genome Announc.">
        <title>Draft Genome Sequence of Petroleum Oil-Degrading Marine Bacterium Pseudomonas taeanensis Strain MS-3, Isolated from a Crude Oil-Contaminated Seashore.</title>
        <authorList>
            <person name="Lee S.Y."/>
            <person name="Kim S.H."/>
            <person name="Lee D.G."/>
            <person name="Shin S."/>
            <person name="Yun S.H."/>
            <person name="Choi C.W."/>
            <person name="Chung Y.H."/>
            <person name="Choi J.S."/>
            <person name="Kahng H.Y."/>
            <person name="Kim S.I."/>
        </authorList>
    </citation>
    <scope>NUCLEOTIDE SEQUENCE [LARGE SCALE GENOMIC DNA]</scope>
    <source>
        <strain evidence="9 10">MS-3</strain>
    </source>
</reference>